<keyword evidence="4 9" id="KW-0547">Nucleotide-binding</keyword>
<dbReference type="InterPro" id="IPR050117">
    <property type="entry name" value="MAPK"/>
</dbReference>
<keyword evidence="15" id="KW-1185">Reference proteome</keyword>
<dbReference type="InterPro" id="IPR003527">
    <property type="entry name" value="MAP_kinase_CS"/>
</dbReference>
<evidence type="ECO:0000256" key="5">
    <source>
        <dbReference type="ARBA" id="ARBA00022777"/>
    </source>
</evidence>
<keyword evidence="3 11" id="KW-0808">Transferase</keyword>
<dbReference type="PROSITE" id="PS00108">
    <property type="entry name" value="PROTEIN_KINASE_ST"/>
    <property type="match status" value="1"/>
</dbReference>
<evidence type="ECO:0000256" key="10">
    <source>
        <dbReference type="RuleBase" id="RU000304"/>
    </source>
</evidence>
<evidence type="ECO:0000256" key="11">
    <source>
        <dbReference type="RuleBase" id="RU361165"/>
    </source>
</evidence>
<dbReference type="GO" id="GO:0005524">
    <property type="term" value="F:ATP binding"/>
    <property type="evidence" value="ECO:0007669"/>
    <property type="project" value="UniProtKB-UniRule"/>
</dbReference>
<evidence type="ECO:0000256" key="4">
    <source>
        <dbReference type="ARBA" id="ARBA00022741"/>
    </source>
</evidence>
<comment type="similarity">
    <text evidence="11">Belongs to the protein kinase superfamily. Ser/Thr protein kinase family. MAP kinase subfamily.</text>
</comment>
<evidence type="ECO:0000256" key="3">
    <source>
        <dbReference type="ARBA" id="ARBA00022679"/>
    </source>
</evidence>
<evidence type="ECO:0000256" key="12">
    <source>
        <dbReference type="SAM" id="MobiDB-lite"/>
    </source>
</evidence>
<dbReference type="Gene3D" id="1.10.510.10">
    <property type="entry name" value="Transferase(Phosphotransferase) domain 1"/>
    <property type="match status" value="1"/>
</dbReference>
<dbReference type="SMART" id="SM00220">
    <property type="entry name" value="S_TKc"/>
    <property type="match status" value="1"/>
</dbReference>
<keyword evidence="2 10" id="KW-0723">Serine/threonine-protein kinase</keyword>
<comment type="caution">
    <text evidence="14">The sequence shown here is derived from an EMBL/GenBank/DDBJ whole genome shotgun (WGS) entry which is preliminary data.</text>
</comment>
<sequence length="457" mass="52438">MTDKIENHVLKKYEVLQKVGQGAYGVVWKVIDKKSKKICALKKVFDAFQNSTDAQRTFREIVFLQELYGHENIVKLLNVIRAENDKDIYLIFDFMETDLHAVIKANILEDVHKRYIVYQVLKCLKYMHSADLLHRDLKPSNILLNAECHAKVADFGLARSVAQCEEDKEPLLTDYVATRWYRAPEILFGSHKYTKGVDMWSVGCILAELMLGKPMFPGVSTLNQIERVLKITGMPSQEEIDSMNSPHCTKIFSTIPHTKQTSLESIFPSASEDAIDLMNKLLKFNPSDRLTVEECLEHPYVSQFHVIEKEPVCKKVITIPIDDNKKFSIKEYRLKIYTDIHRRKKELRKRKMLQEQAYLKKKKAAAMGYSTQYGAGGFSKKDATGYPRKDSSGYSKKESSVGYSKKERNTHQVAMCERREAWTAAQDLLPLMGKAMGLTTDHQKECMRGGNFNSNLL</sequence>
<dbReference type="Pfam" id="PF00069">
    <property type="entry name" value="Pkinase"/>
    <property type="match status" value="1"/>
</dbReference>
<evidence type="ECO:0000256" key="2">
    <source>
        <dbReference type="ARBA" id="ARBA00022527"/>
    </source>
</evidence>
<dbReference type="CDD" id="cd07852">
    <property type="entry name" value="STKc_MAPK15-like"/>
    <property type="match status" value="1"/>
</dbReference>
<evidence type="ECO:0000256" key="7">
    <source>
        <dbReference type="ARBA" id="ARBA00047592"/>
    </source>
</evidence>
<gene>
    <name evidence="14" type="ORF">ECRASSUSDP1_LOCUS10167</name>
</gene>
<dbReference type="EC" id="2.7.11.24" evidence="1 11"/>
<comment type="catalytic activity">
    <reaction evidence="7 11">
        <text>L-threonyl-[protein] + ATP = O-phospho-L-threonyl-[protein] + ADP + H(+)</text>
        <dbReference type="Rhea" id="RHEA:46608"/>
        <dbReference type="Rhea" id="RHEA-COMP:11060"/>
        <dbReference type="Rhea" id="RHEA-COMP:11605"/>
        <dbReference type="ChEBI" id="CHEBI:15378"/>
        <dbReference type="ChEBI" id="CHEBI:30013"/>
        <dbReference type="ChEBI" id="CHEBI:30616"/>
        <dbReference type="ChEBI" id="CHEBI:61977"/>
        <dbReference type="ChEBI" id="CHEBI:456216"/>
        <dbReference type="EC" id="2.7.11.24"/>
    </reaction>
</comment>
<evidence type="ECO:0000256" key="9">
    <source>
        <dbReference type="PROSITE-ProRule" id="PRU10141"/>
    </source>
</evidence>
<feature type="binding site" evidence="9">
    <location>
        <position position="42"/>
    </location>
    <ligand>
        <name>ATP</name>
        <dbReference type="ChEBI" id="CHEBI:30616"/>
    </ligand>
</feature>
<accession>A0AAD1UGD0</accession>
<evidence type="ECO:0000256" key="8">
    <source>
        <dbReference type="ARBA" id="ARBA00048312"/>
    </source>
</evidence>
<dbReference type="FunFam" id="3.30.200.20:FF:000166">
    <property type="entry name" value="Mitogen-activated protein kinase"/>
    <property type="match status" value="1"/>
</dbReference>
<dbReference type="InterPro" id="IPR008271">
    <property type="entry name" value="Ser/Thr_kinase_AS"/>
</dbReference>
<dbReference type="GO" id="GO:0004707">
    <property type="term" value="F:MAP kinase activity"/>
    <property type="evidence" value="ECO:0007669"/>
    <property type="project" value="UniProtKB-EC"/>
</dbReference>
<organism evidence="14 15">
    <name type="scientific">Euplotes crassus</name>
    <dbReference type="NCBI Taxonomy" id="5936"/>
    <lineage>
        <taxon>Eukaryota</taxon>
        <taxon>Sar</taxon>
        <taxon>Alveolata</taxon>
        <taxon>Ciliophora</taxon>
        <taxon>Intramacronucleata</taxon>
        <taxon>Spirotrichea</taxon>
        <taxon>Hypotrichia</taxon>
        <taxon>Euplotida</taxon>
        <taxon>Euplotidae</taxon>
        <taxon>Moneuplotes</taxon>
    </lineage>
</organism>
<feature type="region of interest" description="Disordered" evidence="12">
    <location>
        <begin position="380"/>
        <end position="410"/>
    </location>
</feature>
<dbReference type="SUPFAM" id="SSF56112">
    <property type="entry name" value="Protein kinase-like (PK-like)"/>
    <property type="match status" value="1"/>
</dbReference>
<dbReference type="PROSITE" id="PS01351">
    <property type="entry name" value="MAPK"/>
    <property type="match status" value="1"/>
</dbReference>
<reference evidence="14" key="1">
    <citation type="submission" date="2023-07" db="EMBL/GenBank/DDBJ databases">
        <authorList>
            <consortium name="AG Swart"/>
            <person name="Singh M."/>
            <person name="Singh A."/>
            <person name="Seah K."/>
            <person name="Emmerich C."/>
        </authorList>
    </citation>
    <scope>NUCLEOTIDE SEQUENCE</scope>
    <source>
        <strain evidence="14">DP1</strain>
    </source>
</reference>
<dbReference type="FunFam" id="1.10.510.10:FF:000238">
    <property type="entry name" value="Mitogen-activated protein kinase"/>
    <property type="match status" value="1"/>
</dbReference>
<dbReference type="PANTHER" id="PTHR24055">
    <property type="entry name" value="MITOGEN-ACTIVATED PROTEIN KINASE"/>
    <property type="match status" value="1"/>
</dbReference>
<dbReference type="Gene3D" id="3.30.200.20">
    <property type="entry name" value="Phosphorylase Kinase, domain 1"/>
    <property type="match status" value="1"/>
</dbReference>
<evidence type="ECO:0000259" key="13">
    <source>
        <dbReference type="PROSITE" id="PS50011"/>
    </source>
</evidence>
<dbReference type="EMBL" id="CAMPGE010010016">
    <property type="protein sequence ID" value="CAI2368871.1"/>
    <property type="molecule type" value="Genomic_DNA"/>
</dbReference>
<evidence type="ECO:0000256" key="6">
    <source>
        <dbReference type="ARBA" id="ARBA00022840"/>
    </source>
</evidence>
<keyword evidence="6 9" id="KW-0067">ATP-binding</keyword>
<comment type="catalytic activity">
    <reaction evidence="8">
        <text>L-seryl-[protein] + ATP = O-phospho-L-seryl-[protein] + ADP + H(+)</text>
        <dbReference type="Rhea" id="RHEA:17989"/>
        <dbReference type="Rhea" id="RHEA-COMP:9863"/>
        <dbReference type="Rhea" id="RHEA-COMP:11604"/>
        <dbReference type="ChEBI" id="CHEBI:15378"/>
        <dbReference type="ChEBI" id="CHEBI:29999"/>
        <dbReference type="ChEBI" id="CHEBI:30616"/>
        <dbReference type="ChEBI" id="CHEBI:83421"/>
        <dbReference type="ChEBI" id="CHEBI:456216"/>
        <dbReference type="EC" id="2.7.11.24"/>
    </reaction>
</comment>
<comment type="activity regulation">
    <text evidence="11">Activated by threonine and tyrosine phosphorylation.</text>
</comment>
<comment type="cofactor">
    <cofactor evidence="11">
        <name>Mg(2+)</name>
        <dbReference type="ChEBI" id="CHEBI:18420"/>
    </cofactor>
</comment>
<dbReference type="InterPro" id="IPR000719">
    <property type="entry name" value="Prot_kinase_dom"/>
</dbReference>
<evidence type="ECO:0000256" key="1">
    <source>
        <dbReference type="ARBA" id="ARBA00012411"/>
    </source>
</evidence>
<keyword evidence="11" id="KW-0460">Magnesium</keyword>
<proteinExistence type="inferred from homology"/>
<dbReference type="Proteomes" id="UP001295684">
    <property type="component" value="Unassembled WGS sequence"/>
</dbReference>
<dbReference type="PROSITE" id="PS00107">
    <property type="entry name" value="PROTEIN_KINASE_ATP"/>
    <property type="match status" value="1"/>
</dbReference>
<keyword evidence="5 11" id="KW-0418">Kinase</keyword>
<dbReference type="AlphaFoldDB" id="A0AAD1UGD0"/>
<evidence type="ECO:0000313" key="15">
    <source>
        <dbReference type="Proteomes" id="UP001295684"/>
    </source>
</evidence>
<feature type="domain" description="Protein kinase" evidence="13">
    <location>
        <begin position="13"/>
        <end position="301"/>
    </location>
</feature>
<name>A0AAD1UGD0_EUPCR</name>
<dbReference type="InterPro" id="IPR011009">
    <property type="entry name" value="Kinase-like_dom_sf"/>
</dbReference>
<dbReference type="PROSITE" id="PS50011">
    <property type="entry name" value="PROTEIN_KINASE_DOM"/>
    <property type="match status" value="1"/>
</dbReference>
<dbReference type="InterPro" id="IPR017441">
    <property type="entry name" value="Protein_kinase_ATP_BS"/>
</dbReference>
<evidence type="ECO:0000313" key="14">
    <source>
        <dbReference type="EMBL" id="CAI2368871.1"/>
    </source>
</evidence>
<protein>
    <recommendedName>
        <fullName evidence="1 11">Mitogen-activated protein kinase</fullName>
        <ecNumber evidence="1 11">2.7.11.24</ecNumber>
    </recommendedName>
</protein>